<protein>
    <recommendedName>
        <fullName evidence="4">Alpha-rhamnosidase</fullName>
    </recommendedName>
</protein>
<sequence>MLLNKKYKLSLLLLLLFSYLVEAQVQVQNLLVEQQSHPIGIATSQPRFSWQITSDKRNVEQTAYEIIVASSKTNIEKSLGDVWSSGKINTDHSILVPFKGSQLYPNRYYYCKVKVYTNKGDIAWSKPMFFTLGFINKSDWKAQWIGYEKAFPWDSISQWSRLSARYFRKEFSSSKK</sequence>
<keyword evidence="1" id="KW-0732">Signal</keyword>
<dbReference type="InterPro" id="IPR016007">
    <property type="entry name" value="Alpha_rhamnosid"/>
</dbReference>
<feature type="signal peptide" evidence="1">
    <location>
        <begin position="1"/>
        <end position="23"/>
    </location>
</feature>
<dbReference type="InterPro" id="IPR013783">
    <property type="entry name" value="Ig-like_fold"/>
</dbReference>
<keyword evidence="3" id="KW-1185">Reference proteome</keyword>
<dbReference type="Proteomes" id="UP001202248">
    <property type="component" value="Unassembled WGS sequence"/>
</dbReference>
<accession>A0ABS9SHI3</accession>
<feature type="chain" id="PRO_5047174602" description="Alpha-rhamnosidase" evidence="1">
    <location>
        <begin position="24"/>
        <end position="176"/>
    </location>
</feature>
<name>A0ABS9SHI3_9BACT</name>
<dbReference type="PANTHER" id="PTHR33307">
    <property type="entry name" value="ALPHA-RHAMNOSIDASE (EUROFUNG)"/>
    <property type="match status" value="1"/>
</dbReference>
<gene>
    <name evidence="2" type="ORF">MKP09_07790</name>
</gene>
<reference evidence="2 3" key="1">
    <citation type="submission" date="2022-02" db="EMBL/GenBank/DDBJ databases">
        <authorList>
            <person name="Min J."/>
        </authorList>
    </citation>
    <scope>NUCLEOTIDE SEQUENCE [LARGE SCALE GENOMIC DNA]</scope>
    <source>
        <strain evidence="2 3">GR10-1</strain>
    </source>
</reference>
<organism evidence="2 3">
    <name type="scientific">Niabella ginsengisoli</name>
    <dbReference type="NCBI Taxonomy" id="522298"/>
    <lineage>
        <taxon>Bacteria</taxon>
        <taxon>Pseudomonadati</taxon>
        <taxon>Bacteroidota</taxon>
        <taxon>Chitinophagia</taxon>
        <taxon>Chitinophagales</taxon>
        <taxon>Chitinophagaceae</taxon>
        <taxon>Niabella</taxon>
    </lineage>
</organism>
<dbReference type="EMBL" id="JAKWBL010000001">
    <property type="protein sequence ID" value="MCH5597812.1"/>
    <property type="molecule type" value="Genomic_DNA"/>
</dbReference>
<evidence type="ECO:0008006" key="4">
    <source>
        <dbReference type="Google" id="ProtNLM"/>
    </source>
</evidence>
<evidence type="ECO:0000313" key="3">
    <source>
        <dbReference type="Proteomes" id="UP001202248"/>
    </source>
</evidence>
<proteinExistence type="predicted"/>
<evidence type="ECO:0000256" key="1">
    <source>
        <dbReference type="SAM" id="SignalP"/>
    </source>
</evidence>
<dbReference type="RefSeq" id="WP_240827173.1">
    <property type="nucleotide sequence ID" value="NZ_JAKWBL010000001.1"/>
</dbReference>
<dbReference type="Gene3D" id="2.60.40.10">
    <property type="entry name" value="Immunoglobulins"/>
    <property type="match status" value="1"/>
</dbReference>
<dbReference type="PANTHER" id="PTHR33307:SF6">
    <property type="entry name" value="ALPHA-RHAMNOSIDASE (EUROFUNG)-RELATED"/>
    <property type="match status" value="1"/>
</dbReference>
<comment type="caution">
    <text evidence="2">The sequence shown here is derived from an EMBL/GenBank/DDBJ whole genome shotgun (WGS) entry which is preliminary data.</text>
</comment>
<dbReference type="Pfam" id="PF25788">
    <property type="entry name" value="Ig_Rha78A_N"/>
    <property type="match status" value="1"/>
</dbReference>
<evidence type="ECO:0000313" key="2">
    <source>
        <dbReference type="EMBL" id="MCH5597812.1"/>
    </source>
</evidence>